<proteinExistence type="predicted"/>
<dbReference type="SUPFAM" id="SSF52540">
    <property type="entry name" value="P-loop containing nucleoside triphosphate hydrolases"/>
    <property type="match status" value="1"/>
</dbReference>
<evidence type="ECO:0000313" key="2">
    <source>
        <dbReference type="Proteomes" id="UP001143474"/>
    </source>
</evidence>
<dbReference type="EMBL" id="BSEV01000021">
    <property type="protein sequence ID" value="GLK13292.1"/>
    <property type="molecule type" value="Genomic_DNA"/>
</dbReference>
<evidence type="ECO:0000313" key="1">
    <source>
        <dbReference type="EMBL" id="GLK13292.1"/>
    </source>
</evidence>
<reference evidence="1" key="2">
    <citation type="submission" date="2023-01" db="EMBL/GenBank/DDBJ databases">
        <authorList>
            <person name="Sun Q."/>
            <person name="Evtushenko L."/>
        </authorList>
    </citation>
    <scope>NUCLEOTIDE SEQUENCE</scope>
    <source>
        <strain evidence="1">VKM Ac-2007</strain>
    </source>
</reference>
<dbReference type="Gene3D" id="3.40.50.300">
    <property type="entry name" value="P-loop containing nucleotide triphosphate hydrolases"/>
    <property type="match status" value="1"/>
</dbReference>
<accession>A0A9W6I708</accession>
<name>A0A9W6I708_9ACTN</name>
<dbReference type="InterPro" id="IPR027417">
    <property type="entry name" value="P-loop_NTPase"/>
</dbReference>
<keyword evidence="2" id="KW-1185">Reference proteome</keyword>
<sequence length="81" mass="8629">MLSFTEVTCRFGSVRALDPVTPTVGRGEFVSVIGPSGCGNYGLKRMQTLIDLIGEYAPDADIIPGDLVTNQFIDPSIGLKP</sequence>
<comment type="caution">
    <text evidence="1">The sequence shown here is derived from an EMBL/GenBank/DDBJ whole genome shotgun (WGS) entry which is preliminary data.</text>
</comment>
<organism evidence="1 2">
    <name type="scientific">Streptosporangium carneum</name>
    <dbReference type="NCBI Taxonomy" id="47481"/>
    <lineage>
        <taxon>Bacteria</taxon>
        <taxon>Bacillati</taxon>
        <taxon>Actinomycetota</taxon>
        <taxon>Actinomycetes</taxon>
        <taxon>Streptosporangiales</taxon>
        <taxon>Streptosporangiaceae</taxon>
        <taxon>Streptosporangium</taxon>
    </lineage>
</organism>
<evidence type="ECO:0008006" key="3">
    <source>
        <dbReference type="Google" id="ProtNLM"/>
    </source>
</evidence>
<gene>
    <name evidence="1" type="ORF">GCM10017600_67030</name>
</gene>
<protein>
    <recommendedName>
        <fullName evidence="3">ABC transporter domain-containing protein</fullName>
    </recommendedName>
</protein>
<dbReference type="Proteomes" id="UP001143474">
    <property type="component" value="Unassembled WGS sequence"/>
</dbReference>
<dbReference type="AlphaFoldDB" id="A0A9W6I708"/>
<reference evidence="1" key="1">
    <citation type="journal article" date="2014" name="Int. J. Syst. Evol. Microbiol.">
        <title>Complete genome sequence of Corynebacterium casei LMG S-19264T (=DSM 44701T), isolated from a smear-ripened cheese.</title>
        <authorList>
            <consortium name="US DOE Joint Genome Institute (JGI-PGF)"/>
            <person name="Walter F."/>
            <person name="Albersmeier A."/>
            <person name="Kalinowski J."/>
            <person name="Ruckert C."/>
        </authorList>
    </citation>
    <scope>NUCLEOTIDE SEQUENCE</scope>
    <source>
        <strain evidence="1">VKM Ac-2007</strain>
    </source>
</reference>